<reference evidence="3" key="1">
    <citation type="submission" date="2012-07" db="EMBL/GenBank/DDBJ databases">
        <title>Genome of the Chinese tree shrew, a rising model animal genetically related to primates.</title>
        <authorList>
            <person name="Zhang G."/>
            <person name="Fan Y."/>
            <person name="Yao Y."/>
            <person name="Huang Z."/>
        </authorList>
    </citation>
    <scope>NUCLEOTIDE SEQUENCE [LARGE SCALE GENOMIC DNA]</scope>
</reference>
<protein>
    <submittedName>
        <fullName evidence="2">Anion exchange protein 4</fullName>
    </submittedName>
</protein>
<dbReference type="EMBL" id="KB320943">
    <property type="protein sequence ID" value="ELW54049.1"/>
    <property type="molecule type" value="Genomic_DNA"/>
</dbReference>
<dbReference type="AlphaFoldDB" id="L9JV53"/>
<proteinExistence type="predicted"/>
<feature type="region of interest" description="Disordered" evidence="1">
    <location>
        <begin position="1"/>
        <end position="44"/>
    </location>
</feature>
<reference evidence="3" key="2">
    <citation type="journal article" date="2013" name="Nat. Commun.">
        <title>Genome of the Chinese tree shrew.</title>
        <authorList>
            <person name="Fan Y."/>
            <person name="Huang Z.Y."/>
            <person name="Cao C.C."/>
            <person name="Chen C.S."/>
            <person name="Chen Y.X."/>
            <person name="Fan D.D."/>
            <person name="He J."/>
            <person name="Hou H.L."/>
            <person name="Hu L."/>
            <person name="Hu X.T."/>
            <person name="Jiang X.T."/>
            <person name="Lai R."/>
            <person name="Lang Y.S."/>
            <person name="Liang B."/>
            <person name="Liao S.G."/>
            <person name="Mu D."/>
            <person name="Ma Y.Y."/>
            <person name="Niu Y.Y."/>
            <person name="Sun X.Q."/>
            <person name="Xia J.Q."/>
            <person name="Xiao J."/>
            <person name="Xiong Z.Q."/>
            <person name="Xu L."/>
            <person name="Yang L."/>
            <person name="Zhang Y."/>
            <person name="Zhao W."/>
            <person name="Zhao X.D."/>
            <person name="Zheng Y.T."/>
            <person name="Zhou J.M."/>
            <person name="Zhu Y.B."/>
            <person name="Zhang G.J."/>
            <person name="Wang J."/>
            <person name="Yao Y.G."/>
        </authorList>
    </citation>
    <scope>NUCLEOTIDE SEQUENCE [LARGE SCALE GENOMIC DNA]</scope>
</reference>
<name>L9JV53_TUPCH</name>
<organism evidence="2 3">
    <name type="scientific">Tupaia chinensis</name>
    <name type="common">Chinese tree shrew</name>
    <name type="synonym">Tupaia belangeri chinensis</name>
    <dbReference type="NCBI Taxonomy" id="246437"/>
    <lineage>
        <taxon>Eukaryota</taxon>
        <taxon>Metazoa</taxon>
        <taxon>Chordata</taxon>
        <taxon>Craniata</taxon>
        <taxon>Vertebrata</taxon>
        <taxon>Euteleostomi</taxon>
        <taxon>Mammalia</taxon>
        <taxon>Eutheria</taxon>
        <taxon>Euarchontoglires</taxon>
        <taxon>Scandentia</taxon>
        <taxon>Tupaiidae</taxon>
        <taxon>Tupaia</taxon>
    </lineage>
</organism>
<gene>
    <name evidence="2" type="ORF">TREES_T100019650</name>
</gene>
<accession>L9JV53</accession>
<dbReference type="InParanoid" id="L9JV53"/>
<dbReference type="STRING" id="246437.L9JV53"/>
<dbReference type="Proteomes" id="UP000011518">
    <property type="component" value="Unassembled WGS sequence"/>
</dbReference>
<sequence>MKLPDQEAFDASSTHEDVPAGELESGPSSDPRPDGPLDTDNKELEVPKDPLLFIQLNELLGWPQALEWKETGRDQLLIRSLFVQRGVVCGPCGCIGDTQNSSECLVFVFDIG</sequence>
<keyword evidence="3" id="KW-1185">Reference proteome</keyword>
<feature type="compositionally biased region" description="Basic and acidic residues" evidence="1">
    <location>
        <begin position="31"/>
        <end position="44"/>
    </location>
</feature>
<evidence type="ECO:0000256" key="1">
    <source>
        <dbReference type="SAM" id="MobiDB-lite"/>
    </source>
</evidence>
<evidence type="ECO:0000313" key="3">
    <source>
        <dbReference type="Proteomes" id="UP000011518"/>
    </source>
</evidence>
<evidence type="ECO:0000313" key="2">
    <source>
        <dbReference type="EMBL" id="ELW54049.1"/>
    </source>
</evidence>